<feature type="transmembrane region" description="Helical" evidence="1">
    <location>
        <begin position="191"/>
        <end position="208"/>
    </location>
</feature>
<name>A0A419SSL3_9FIRM</name>
<proteinExistence type="predicted"/>
<dbReference type="InterPro" id="IPR010390">
    <property type="entry name" value="ABC-2_transporter-like"/>
</dbReference>
<dbReference type="PANTHER" id="PTHR36832:SF1">
    <property type="entry name" value="SLR1174 PROTEIN"/>
    <property type="match status" value="1"/>
</dbReference>
<feature type="transmembrane region" description="Helical" evidence="1">
    <location>
        <begin position="228"/>
        <end position="257"/>
    </location>
</feature>
<organism evidence="2 3">
    <name type="scientific">Lacrimispora algidixylanolytica</name>
    <dbReference type="NCBI Taxonomy" id="94868"/>
    <lineage>
        <taxon>Bacteria</taxon>
        <taxon>Bacillati</taxon>
        <taxon>Bacillota</taxon>
        <taxon>Clostridia</taxon>
        <taxon>Lachnospirales</taxon>
        <taxon>Lachnospiraceae</taxon>
        <taxon>Lacrimispora</taxon>
    </lineage>
</organism>
<comment type="caution">
    <text evidence="2">The sequence shown here is derived from an EMBL/GenBank/DDBJ whole genome shotgun (WGS) entry which is preliminary data.</text>
</comment>
<keyword evidence="1" id="KW-0812">Transmembrane</keyword>
<feature type="transmembrane region" description="Helical" evidence="1">
    <location>
        <begin position="120"/>
        <end position="139"/>
    </location>
</feature>
<keyword evidence="1" id="KW-0472">Membrane</keyword>
<evidence type="ECO:0000256" key="1">
    <source>
        <dbReference type="SAM" id="Phobius"/>
    </source>
</evidence>
<dbReference type="PANTHER" id="PTHR36832">
    <property type="entry name" value="SLR1174 PROTEIN-RELATED"/>
    <property type="match status" value="1"/>
</dbReference>
<evidence type="ECO:0000313" key="2">
    <source>
        <dbReference type="EMBL" id="RKD28239.1"/>
    </source>
</evidence>
<protein>
    <recommendedName>
        <fullName evidence="4">ABC transporter permease</fullName>
    </recommendedName>
</protein>
<accession>A0A419SSL3</accession>
<dbReference type="Proteomes" id="UP000284277">
    <property type="component" value="Unassembled WGS sequence"/>
</dbReference>
<keyword evidence="3" id="KW-1185">Reference proteome</keyword>
<dbReference type="EMBL" id="MCIA01000035">
    <property type="protein sequence ID" value="RKD28239.1"/>
    <property type="molecule type" value="Genomic_DNA"/>
</dbReference>
<sequence>MVIYLETRKRGGDKQMYMTLIKCSFKQQIQFKWDLLFHIIGDWLRIYIKICIWNALLMAGSGDGADFKSLAAYTIVASMVMLLTKSHVAEDLSDRVRSGMIAVDLIRPISLKWYCFFNQIGENLFSLLFEGVLIAVISWKVWSLPIPEIKIIIPFVLCLTMGIIIMFYIQYIIGLLVFWMKDGTYTNMITYALFVMFSGIEIPLWFYPDWLRGIGQALPFRFIVHEPIVIWLGQMGVREIAFTLMMQMFWLMTLFLTERNLWNFIKKNIEIQGG</sequence>
<evidence type="ECO:0008006" key="4">
    <source>
        <dbReference type="Google" id="ProtNLM"/>
    </source>
</evidence>
<gene>
    <name evidence="2" type="ORF">BET01_11970</name>
</gene>
<keyword evidence="1" id="KW-1133">Transmembrane helix</keyword>
<feature type="transmembrane region" description="Helical" evidence="1">
    <location>
        <begin position="151"/>
        <end position="179"/>
    </location>
</feature>
<reference evidence="2 3" key="1">
    <citation type="submission" date="2016-08" db="EMBL/GenBank/DDBJ databases">
        <title>A new outlook on sporulation: Clostridium algidixylanolyticum.</title>
        <authorList>
            <person name="Poppleton D.I."/>
            <person name="Gribaldo S."/>
        </authorList>
    </citation>
    <scope>NUCLEOTIDE SEQUENCE [LARGE SCALE GENOMIC DNA]</scope>
    <source>
        <strain evidence="2 3">SPL73</strain>
    </source>
</reference>
<evidence type="ECO:0000313" key="3">
    <source>
        <dbReference type="Proteomes" id="UP000284277"/>
    </source>
</evidence>
<dbReference type="AlphaFoldDB" id="A0A419SSL3"/>
<dbReference type="Pfam" id="PF06182">
    <property type="entry name" value="ABC2_membrane_6"/>
    <property type="match status" value="1"/>
</dbReference>